<sequence>MHFKLLLSLIALTSSAIAVTTGPYNVGSGHLTEVPSNIFAQQGQVNTVVNQTIGCDVAGPGLNLAGAPFQFQASSALPSRANDSSIYYFGRTEDRYQYWGTFGCHLFTGYRDSPVVNARGNATSTVQITGTPYTSVSLGRFTFDTNVNFSAGQLAAVPSRRFVFQRDQFTFSLSAAGKTANVTCSAGARRQNFGVANIASLPIWTQLARFAIVAVRNETLGTPPLNSTSLVSSYRPLCNFAGIGTQDFEISLGGFKSNLS</sequence>
<keyword evidence="1" id="KW-0732">Signal</keyword>
<reference evidence="2 3" key="1">
    <citation type="submission" date="2020-10" db="EMBL/GenBank/DDBJ databases">
        <authorList>
            <person name="Sedaghatjoo S."/>
        </authorList>
    </citation>
    <scope>NUCLEOTIDE SEQUENCE [LARGE SCALE GENOMIC DNA]</scope>
    <source>
        <strain evidence="2 3">LLFL</strain>
    </source>
</reference>
<evidence type="ECO:0000256" key="1">
    <source>
        <dbReference type="SAM" id="SignalP"/>
    </source>
</evidence>
<dbReference type="EMBL" id="CAJHJF010006435">
    <property type="protein sequence ID" value="CAD6956549.1"/>
    <property type="molecule type" value="Genomic_DNA"/>
</dbReference>
<evidence type="ECO:0000313" key="2">
    <source>
        <dbReference type="EMBL" id="CAD6956549.1"/>
    </source>
</evidence>
<accession>A0A9N8QN63</accession>
<dbReference type="Proteomes" id="UP000836404">
    <property type="component" value="Unassembled WGS sequence"/>
</dbReference>
<feature type="chain" id="PRO_5040376816" evidence="1">
    <location>
        <begin position="19"/>
        <end position="260"/>
    </location>
</feature>
<evidence type="ECO:0000313" key="3">
    <source>
        <dbReference type="Proteomes" id="UP000836404"/>
    </source>
</evidence>
<organism evidence="2 3">
    <name type="scientific">Tilletia laevis</name>
    <dbReference type="NCBI Taxonomy" id="157183"/>
    <lineage>
        <taxon>Eukaryota</taxon>
        <taxon>Fungi</taxon>
        <taxon>Dikarya</taxon>
        <taxon>Basidiomycota</taxon>
        <taxon>Ustilaginomycotina</taxon>
        <taxon>Exobasidiomycetes</taxon>
        <taxon>Tilletiales</taxon>
        <taxon>Tilletiaceae</taxon>
        <taxon>Tilletia</taxon>
    </lineage>
</organism>
<dbReference type="AlphaFoldDB" id="A0A9N8QN63"/>
<comment type="caution">
    <text evidence="2">The sequence shown here is derived from an EMBL/GenBank/DDBJ whole genome shotgun (WGS) entry which is preliminary data.</text>
</comment>
<gene>
    <name evidence="2" type="ORF">JKILLFL_G1647</name>
</gene>
<proteinExistence type="predicted"/>
<name>A0A9N8QN63_9BASI</name>
<keyword evidence="3" id="KW-1185">Reference proteome</keyword>
<feature type="signal peptide" evidence="1">
    <location>
        <begin position="1"/>
        <end position="18"/>
    </location>
</feature>
<protein>
    <submittedName>
        <fullName evidence="2">Uncharacterized protein</fullName>
    </submittedName>
</protein>